<evidence type="ECO:0000256" key="1">
    <source>
        <dbReference type="SAM" id="Phobius"/>
    </source>
</evidence>
<evidence type="ECO:0000313" key="2">
    <source>
        <dbReference type="EMBL" id="CAH8248467.1"/>
    </source>
</evidence>
<dbReference type="InterPro" id="IPR049746">
    <property type="entry name" value="TcpD-like_C"/>
</dbReference>
<comment type="caution">
    <text evidence="2">The sequence shown here is derived from an EMBL/GenBank/DDBJ whole genome shotgun (WGS) entry which is preliminary data.</text>
</comment>
<evidence type="ECO:0000313" key="3">
    <source>
        <dbReference type="Proteomes" id="UP001154322"/>
    </source>
</evidence>
<dbReference type="RefSeq" id="WP_261945472.1">
    <property type="nucleotide sequence ID" value="NZ_CALYLO010000010.1"/>
</dbReference>
<feature type="transmembrane region" description="Helical" evidence="1">
    <location>
        <begin position="12"/>
        <end position="38"/>
    </location>
</feature>
<organism evidence="2 3">
    <name type="scientific">Paenibacillus melissococcoides</name>
    <dbReference type="NCBI Taxonomy" id="2912268"/>
    <lineage>
        <taxon>Bacteria</taxon>
        <taxon>Bacillati</taxon>
        <taxon>Bacillota</taxon>
        <taxon>Bacilli</taxon>
        <taxon>Bacillales</taxon>
        <taxon>Paenibacillaceae</taxon>
        <taxon>Paenibacillus</taxon>
    </lineage>
</organism>
<reference evidence="2" key="1">
    <citation type="submission" date="2022-06" db="EMBL/GenBank/DDBJ databases">
        <authorList>
            <person name="Dietemann V."/>
            <person name="Ory F."/>
            <person name="Dainat B."/>
            <person name="Oberhansli S."/>
        </authorList>
    </citation>
    <scope>NUCLEOTIDE SEQUENCE</scope>
    <source>
        <strain evidence="2">Ena-SAMPLE-TAB-26-04-2022-14:26:32:270-5432</strain>
    </source>
</reference>
<dbReference type="EMBL" id="CALYLO010000010">
    <property type="protein sequence ID" value="CAH8248467.1"/>
    <property type="molecule type" value="Genomic_DNA"/>
</dbReference>
<keyword evidence="1" id="KW-0472">Membrane</keyword>
<name>A0ABM9GB76_9BACL</name>
<protein>
    <submittedName>
        <fullName evidence="2">Uncharacterized protein</fullName>
    </submittedName>
</protein>
<sequence length="99" mass="10279">MNSELIAADYPITGIALVDAIFTLVVRGLLALFIIILIVKCVKLFGQGNYPQLFINLAIGLVLLALMLGPETLKNIGNEVLKILPNSSGGKGTGGGSGV</sequence>
<keyword evidence="3" id="KW-1185">Reference proteome</keyword>
<keyword evidence="1" id="KW-0812">Transmembrane</keyword>
<feature type="transmembrane region" description="Helical" evidence="1">
    <location>
        <begin position="50"/>
        <end position="69"/>
    </location>
</feature>
<proteinExistence type="predicted"/>
<keyword evidence="1" id="KW-1133">Transmembrane helix</keyword>
<dbReference type="Proteomes" id="UP001154322">
    <property type="component" value="Unassembled WGS sequence"/>
</dbReference>
<gene>
    <name evidence="2" type="ORF">WJ0W_007135</name>
</gene>
<dbReference type="NCBIfam" id="NF040686">
    <property type="entry name" value="TcpD_dom"/>
    <property type="match status" value="1"/>
</dbReference>
<accession>A0ABM9GB76</accession>